<reference evidence="2 3" key="1">
    <citation type="submission" date="2020-08" db="EMBL/GenBank/DDBJ databases">
        <title>Sequencing the genomes of 1000 actinobacteria strains.</title>
        <authorList>
            <person name="Klenk H.-P."/>
        </authorList>
    </citation>
    <scope>NUCLEOTIDE SEQUENCE [LARGE SCALE GENOMIC DNA]</scope>
    <source>
        <strain evidence="2 3">DSM 40084</strain>
    </source>
</reference>
<feature type="transmembrane region" description="Helical" evidence="1">
    <location>
        <begin position="20"/>
        <end position="40"/>
    </location>
</feature>
<dbReference type="Proteomes" id="UP000590647">
    <property type="component" value="Unassembled WGS sequence"/>
</dbReference>
<evidence type="ECO:0000313" key="2">
    <source>
        <dbReference type="EMBL" id="MBB5795042.1"/>
    </source>
</evidence>
<dbReference type="AlphaFoldDB" id="A0A7W9LT80"/>
<gene>
    <name evidence="2" type="ORF">HDA41_003006</name>
</gene>
<dbReference type="EMBL" id="JACHNE010000001">
    <property type="protein sequence ID" value="MBB5795042.1"/>
    <property type="molecule type" value="Genomic_DNA"/>
</dbReference>
<comment type="caution">
    <text evidence="2">The sequence shown here is derived from an EMBL/GenBank/DDBJ whole genome shotgun (WGS) entry which is preliminary data.</text>
</comment>
<proteinExistence type="predicted"/>
<protein>
    <submittedName>
        <fullName evidence="2">Uncharacterized protein</fullName>
    </submittedName>
</protein>
<sequence length="105" mass="11016">MRAPDADEGERLFAEAVFDADFGCGVFETVFFAFVVLAAMRATSLRGREGTGEAPGVGGTGTWEPRAVAVRSGDAHRQCLFLGASGRGIVDPTNSAMKGVWGANY</sequence>
<keyword evidence="1" id="KW-1133">Transmembrane helix</keyword>
<keyword evidence="1" id="KW-0812">Transmembrane</keyword>
<keyword evidence="3" id="KW-1185">Reference proteome</keyword>
<evidence type="ECO:0000256" key="1">
    <source>
        <dbReference type="SAM" id="Phobius"/>
    </source>
</evidence>
<organism evidence="2 3">
    <name type="scientific">Streptomyces caelestis</name>
    <dbReference type="NCBI Taxonomy" id="36816"/>
    <lineage>
        <taxon>Bacteria</taxon>
        <taxon>Bacillati</taxon>
        <taxon>Actinomycetota</taxon>
        <taxon>Actinomycetes</taxon>
        <taxon>Kitasatosporales</taxon>
        <taxon>Streptomycetaceae</taxon>
        <taxon>Streptomyces</taxon>
    </lineage>
</organism>
<accession>A0A7W9LT80</accession>
<keyword evidence="1" id="KW-0472">Membrane</keyword>
<evidence type="ECO:0000313" key="3">
    <source>
        <dbReference type="Proteomes" id="UP000590647"/>
    </source>
</evidence>
<name>A0A7W9LT80_9ACTN</name>
<dbReference type="RefSeq" id="WP_184984204.1">
    <property type="nucleotide sequence ID" value="NZ_JACHNE010000001.1"/>
</dbReference>